<evidence type="ECO:0000256" key="4">
    <source>
        <dbReference type="ARBA" id="ARBA00022741"/>
    </source>
</evidence>
<evidence type="ECO:0000256" key="1">
    <source>
        <dbReference type="ARBA" id="ARBA00004236"/>
    </source>
</evidence>
<dbReference type="Proteomes" id="UP000709336">
    <property type="component" value="Unassembled WGS sequence"/>
</dbReference>
<dbReference type="Pfam" id="PF18967">
    <property type="entry name" value="PycTM"/>
    <property type="match status" value="1"/>
</dbReference>
<keyword evidence="5 8" id="KW-1133">Transmembrane helix</keyword>
<evidence type="ECO:0000256" key="8">
    <source>
        <dbReference type="SAM" id="Phobius"/>
    </source>
</evidence>
<organism evidence="10 11">
    <name type="scientific">Alteromonas ponticola</name>
    <dbReference type="NCBI Taxonomy" id="2720613"/>
    <lineage>
        <taxon>Bacteria</taxon>
        <taxon>Pseudomonadati</taxon>
        <taxon>Pseudomonadota</taxon>
        <taxon>Gammaproteobacteria</taxon>
        <taxon>Alteromonadales</taxon>
        <taxon>Alteromonadaceae</taxon>
        <taxon>Alteromonas/Salinimonas group</taxon>
        <taxon>Alteromonas</taxon>
    </lineage>
</organism>
<keyword evidence="6" id="KW-0051">Antiviral defense</keyword>
<keyword evidence="11" id="KW-1185">Reference proteome</keyword>
<evidence type="ECO:0000256" key="7">
    <source>
        <dbReference type="ARBA" id="ARBA00023136"/>
    </source>
</evidence>
<dbReference type="InterPro" id="IPR043760">
    <property type="entry name" value="PycTM_dom"/>
</dbReference>
<proteinExistence type="predicted"/>
<evidence type="ECO:0000256" key="3">
    <source>
        <dbReference type="ARBA" id="ARBA00022692"/>
    </source>
</evidence>
<sequence length="190" mass="20811">MEVNNLLEFYREQYALELETKREITARAQLLLAFLVAVGGLLVYMAKNLTVGVSWPVITTAIFLLISTLTLAGAAILVIKSFWGNEYSYIPSLGDFEKRRQFHINSGDSDTGVEGITNEIFRELAECCDENSTVNNKRNSKLNAGIRFVLGGCVPLVMGAAVFIGADLDEASSRKPINVNVVDSCLGAER</sequence>
<keyword evidence="7 8" id="KW-0472">Membrane</keyword>
<feature type="transmembrane region" description="Helical" evidence="8">
    <location>
        <begin position="146"/>
        <end position="166"/>
    </location>
</feature>
<comment type="subcellular location">
    <subcellularLocation>
        <location evidence="1">Cell membrane</location>
    </subcellularLocation>
</comment>
<feature type="transmembrane region" description="Helical" evidence="8">
    <location>
        <begin position="28"/>
        <end position="46"/>
    </location>
</feature>
<keyword evidence="4" id="KW-0547">Nucleotide-binding</keyword>
<protein>
    <recommendedName>
        <fullName evidence="9">Pycsar effector protein domain-containing protein</fullName>
    </recommendedName>
</protein>
<evidence type="ECO:0000313" key="11">
    <source>
        <dbReference type="Proteomes" id="UP000709336"/>
    </source>
</evidence>
<evidence type="ECO:0000313" key="10">
    <source>
        <dbReference type="EMBL" id="NMH60996.1"/>
    </source>
</evidence>
<accession>A0ABX1R683</accession>
<reference evidence="10 11" key="1">
    <citation type="submission" date="2020-03" db="EMBL/GenBank/DDBJ databases">
        <title>Alteromonas ponticola sp. nov., isolated from seawater.</title>
        <authorList>
            <person name="Yoon J.-H."/>
            <person name="Kim Y.-O."/>
        </authorList>
    </citation>
    <scope>NUCLEOTIDE SEQUENCE [LARGE SCALE GENOMIC DNA]</scope>
    <source>
        <strain evidence="10 11">MYP5</strain>
    </source>
</reference>
<comment type="caution">
    <text evidence="10">The sequence shown here is derived from an EMBL/GenBank/DDBJ whole genome shotgun (WGS) entry which is preliminary data.</text>
</comment>
<keyword evidence="2" id="KW-1003">Cell membrane</keyword>
<feature type="domain" description="Pycsar effector protein" evidence="9">
    <location>
        <begin position="26"/>
        <end position="164"/>
    </location>
</feature>
<evidence type="ECO:0000256" key="6">
    <source>
        <dbReference type="ARBA" id="ARBA00023118"/>
    </source>
</evidence>
<dbReference type="EMBL" id="JAATNW010000007">
    <property type="protein sequence ID" value="NMH60996.1"/>
    <property type="molecule type" value="Genomic_DNA"/>
</dbReference>
<feature type="transmembrane region" description="Helical" evidence="8">
    <location>
        <begin position="58"/>
        <end position="79"/>
    </location>
</feature>
<evidence type="ECO:0000256" key="5">
    <source>
        <dbReference type="ARBA" id="ARBA00022989"/>
    </source>
</evidence>
<evidence type="ECO:0000256" key="2">
    <source>
        <dbReference type="ARBA" id="ARBA00022475"/>
    </source>
</evidence>
<evidence type="ECO:0000259" key="9">
    <source>
        <dbReference type="Pfam" id="PF18967"/>
    </source>
</evidence>
<dbReference type="RefSeq" id="WP_169211559.1">
    <property type="nucleotide sequence ID" value="NZ_JAATNW010000007.1"/>
</dbReference>
<name>A0ABX1R683_9ALTE</name>
<keyword evidence="3 8" id="KW-0812">Transmembrane</keyword>
<gene>
    <name evidence="10" type="ORF">HCJ96_13250</name>
</gene>